<feature type="compositionally biased region" description="Basic and acidic residues" evidence="4">
    <location>
        <begin position="143"/>
        <end position="190"/>
    </location>
</feature>
<protein>
    <recommendedName>
        <fullName evidence="5">AAA+ ATPase domain-containing protein</fullName>
    </recommendedName>
</protein>
<dbReference type="GO" id="GO:0005634">
    <property type="term" value="C:nucleus"/>
    <property type="evidence" value="ECO:0007669"/>
    <property type="project" value="TreeGrafter"/>
</dbReference>
<feature type="compositionally biased region" description="Acidic residues" evidence="4">
    <location>
        <begin position="493"/>
        <end position="506"/>
    </location>
</feature>
<dbReference type="GO" id="GO:1990275">
    <property type="term" value="F:preribosome binding"/>
    <property type="evidence" value="ECO:0007669"/>
    <property type="project" value="TreeGrafter"/>
</dbReference>
<evidence type="ECO:0000259" key="5">
    <source>
        <dbReference type="SMART" id="SM00382"/>
    </source>
</evidence>
<proteinExistence type="inferred from homology"/>
<dbReference type="InterPro" id="IPR003960">
    <property type="entry name" value="ATPase_AAA_CS"/>
</dbReference>
<dbReference type="Gene3D" id="3.40.50.300">
    <property type="entry name" value="P-loop containing nucleotide triphosphate hydrolases"/>
    <property type="match status" value="2"/>
</dbReference>
<organism evidence="6 7">
    <name type="scientific">Euplotes crassus</name>
    <dbReference type="NCBI Taxonomy" id="5936"/>
    <lineage>
        <taxon>Eukaryota</taxon>
        <taxon>Sar</taxon>
        <taxon>Alveolata</taxon>
        <taxon>Ciliophora</taxon>
        <taxon>Intramacronucleata</taxon>
        <taxon>Spirotrichea</taxon>
        <taxon>Hypotrichia</taxon>
        <taxon>Euplotida</taxon>
        <taxon>Euplotidae</taxon>
        <taxon>Moneuplotes</taxon>
    </lineage>
</organism>
<dbReference type="SUPFAM" id="SSF52540">
    <property type="entry name" value="P-loop containing nucleoside triphosphate hydrolases"/>
    <property type="match status" value="2"/>
</dbReference>
<dbReference type="Gene3D" id="1.10.8.60">
    <property type="match status" value="2"/>
</dbReference>
<dbReference type="GO" id="GO:0003723">
    <property type="term" value="F:RNA binding"/>
    <property type="evidence" value="ECO:0007669"/>
    <property type="project" value="TreeGrafter"/>
</dbReference>
<evidence type="ECO:0000256" key="3">
    <source>
        <dbReference type="ARBA" id="ARBA00022840"/>
    </source>
</evidence>
<dbReference type="InterPro" id="IPR041569">
    <property type="entry name" value="AAA_lid_3"/>
</dbReference>
<feature type="region of interest" description="Disordered" evidence="4">
    <location>
        <begin position="143"/>
        <end position="192"/>
    </location>
</feature>
<evidence type="ECO:0000313" key="7">
    <source>
        <dbReference type="Proteomes" id="UP001295684"/>
    </source>
</evidence>
<dbReference type="Proteomes" id="UP001295684">
    <property type="component" value="Unassembled WGS sequence"/>
</dbReference>
<dbReference type="GO" id="GO:0005524">
    <property type="term" value="F:ATP binding"/>
    <property type="evidence" value="ECO:0007669"/>
    <property type="project" value="UniProtKB-KW"/>
</dbReference>
<dbReference type="InterPro" id="IPR027417">
    <property type="entry name" value="P-loop_NTPase"/>
</dbReference>
<dbReference type="InterPro" id="IPR050168">
    <property type="entry name" value="AAA_ATPase_domain"/>
</dbReference>
<dbReference type="InterPro" id="IPR003593">
    <property type="entry name" value="AAA+_ATPase"/>
</dbReference>
<evidence type="ECO:0000256" key="4">
    <source>
        <dbReference type="SAM" id="MobiDB-lite"/>
    </source>
</evidence>
<comment type="caution">
    <text evidence="6">The sequence shown here is derived from an EMBL/GenBank/DDBJ whole genome shotgun (WGS) entry which is preliminary data.</text>
</comment>
<keyword evidence="3" id="KW-0067">ATP-binding</keyword>
<dbReference type="FunFam" id="3.40.50.300:FF:000365">
    <property type="entry name" value="Ribosome biogenesis ATPase RIX7"/>
    <property type="match status" value="1"/>
</dbReference>
<dbReference type="PANTHER" id="PTHR23077:SF171">
    <property type="entry name" value="NUCLEAR VALOSIN-CONTAINING PROTEIN-LIKE"/>
    <property type="match status" value="1"/>
</dbReference>
<sequence length="832" mass="93817">MKKKIVKRRQHGKKKLENRIMGYIETLSFKEPVTVSDVNSSLRSKFYDYGRMGESKLSKEIEKCMEKMVKRLNPDINISTTSYTKADFYPQGDKKEDEEVKPIKTLGNGNVEIFDTDEGLMMNVKAPTGFMNNMLPSLKAKEEELNKPDDVASEKTEKTEKSVKSVKSEKSENKEAGKKRKNEDPIEKVVKRQKTGNASTFLNKRSYELQSDKRYSDLGGINDIIEEIKMLVEFPLKHPEIFKHLGVDPPRGILLCGQPGSGKTALAHSICGEMGVPFYKISGPELVSSLSGESEQNIRDIFQEVEENAPAILFIDEIDSISGKRENSQKDLEKRIVAQLISSIDEFQNKDKTVVILGATSRPEYMDTSLRRAGRFDRELTLKVPNEEGRLEILYALTKGMKIAHKDDFFKELSRLTPGYVPADLFTLCKEASISAISRIYEQFYKEKEENEIAANQEIQEEPQKTLNQVSEEITEDKEDPQVSKMDDKPNDDQGEDQEENQEEDKEENKEETDRAEIDQRLKGVSIEEDDFRNALKKVQPTAQREGFTTIPNVSWEDVGALSKIRSELQVSIVDPIRKPEIYQKVGLTAPAGVLLFGPPGCGKTLVAKAVSNESKANFISIKGPELLNKYVGESERAVRQLFARARASSPCVIFFDELDALCPKRGSGDNVATERVVNQLLTEMDGLDERRNVFVIAATNRPDIIDKAMLRPGRLDKLLYVPLPNEKDRLSILETLCKMKPIAKDVKLDKIVKSERCNGYSGADLAMLLREASVIAIQGCLDAESLELKQVDFEKALKKVFPSVSKQDEESYSKLKNSLKKSRAHIDNELA</sequence>
<dbReference type="EMBL" id="CAMPGE010027703">
    <property type="protein sequence ID" value="CAI2385314.1"/>
    <property type="molecule type" value="Genomic_DNA"/>
</dbReference>
<dbReference type="AlphaFoldDB" id="A0AAD1Y626"/>
<accession>A0AAD1Y626</accession>
<dbReference type="PROSITE" id="PS00674">
    <property type="entry name" value="AAA"/>
    <property type="match status" value="1"/>
</dbReference>
<dbReference type="FunFam" id="3.40.50.300:FF:000149">
    <property type="entry name" value="Nuclear valosin-containing protein-like"/>
    <property type="match status" value="1"/>
</dbReference>
<feature type="domain" description="AAA+ ATPase" evidence="5">
    <location>
        <begin position="249"/>
        <end position="386"/>
    </location>
</feature>
<dbReference type="SMART" id="SM00382">
    <property type="entry name" value="AAA"/>
    <property type="match status" value="2"/>
</dbReference>
<gene>
    <name evidence="6" type="ORF">ECRASSUSDP1_LOCUS26870</name>
</gene>
<keyword evidence="7" id="KW-1185">Reference proteome</keyword>
<dbReference type="GO" id="GO:0042254">
    <property type="term" value="P:ribosome biogenesis"/>
    <property type="evidence" value="ECO:0007669"/>
    <property type="project" value="TreeGrafter"/>
</dbReference>
<dbReference type="Pfam" id="PF00004">
    <property type="entry name" value="AAA"/>
    <property type="match status" value="2"/>
</dbReference>
<comment type="similarity">
    <text evidence="1">Belongs to the AAA ATPase family.</text>
</comment>
<name>A0AAD1Y626_EUPCR</name>
<dbReference type="InterPro" id="IPR003959">
    <property type="entry name" value="ATPase_AAA_core"/>
</dbReference>
<dbReference type="CDD" id="cd19530">
    <property type="entry name" value="RecA-like_NVL_r2-like"/>
    <property type="match status" value="1"/>
</dbReference>
<dbReference type="PANTHER" id="PTHR23077">
    <property type="entry name" value="AAA-FAMILY ATPASE"/>
    <property type="match status" value="1"/>
</dbReference>
<feature type="domain" description="AAA+ ATPase" evidence="5">
    <location>
        <begin position="590"/>
        <end position="726"/>
    </location>
</feature>
<feature type="compositionally biased region" description="Basic and acidic residues" evidence="4">
    <location>
        <begin position="480"/>
        <end position="492"/>
    </location>
</feature>
<evidence type="ECO:0000256" key="2">
    <source>
        <dbReference type="ARBA" id="ARBA00022741"/>
    </source>
</evidence>
<feature type="compositionally biased region" description="Basic and acidic residues" evidence="4">
    <location>
        <begin position="507"/>
        <end position="522"/>
    </location>
</feature>
<dbReference type="GO" id="GO:0016887">
    <property type="term" value="F:ATP hydrolysis activity"/>
    <property type="evidence" value="ECO:0007669"/>
    <property type="project" value="InterPro"/>
</dbReference>
<evidence type="ECO:0000313" key="6">
    <source>
        <dbReference type="EMBL" id="CAI2385314.1"/>
    </source>
</evidence>
<evidence type="ECO:0000256" key="1">
    <source>
        <dbReference type="ARBA" id="ARBA00006914"/>
    </source>
</evidence>
<feature type="region of interest" description="Disordered" evidence="4">
    <location>
        <begin position="456"/>
        <end position="524"/>
    </location>
</feature>
<keyword evidence="2" id="KW-0547">Nucleotide-binding</keyword>
<reference evidence="6" key="1">
    <citation type="submission" date="2023-07" db="EMBL/GenBank/DDBJ databases">
        <authorList>
            <consortium name="AG Swart"/>
            <person name="Singh M."/>
            <person name="Singh A."/>
            <person name="Seah K."/>
            <person name="Emmerich C."/>
        </authorList>
    </citation>
    <scope>NUCLEOTIDE SEQUENCE</scope>
    <source>
        <strain evidence="6">DP1</strain>
    </source>
</reference>
<dbReference type="Pfam" id="PF17862">
    <property type="entry name" value="AAA_lid_3"/>
    <property type="match status" value="2"/>
</dbReference>